<evidence type="ECO:0000313" key="1">
    <source>
        <dbReference type="EMBL" id="KAF6094847.1"/>
    </source>
</evidence>
<evidence type="ECO:0000313" key="2">
    <source>
        <dbReference type="Proteomes" id="UP000664940"/>
    </source>
</evidence>
<proteinExistence type="predicted"/>
<name>A0A833ZLT2_9CHIR</name>
<accession>A0A833ZLT2</accession>
<reference evidence="1 2" key="1">
    <citation type="journal article" date="2020" name="Nature">
        <title>Six reference-quality genomes reveal evolution of bat adaptations.</title>
        <authorList>
            <person name="Jebb D."/>
            <person name="Huang Z."/>
            <person name="Pippel M."/>
            <person name="Hughes G.M."/>
            <person name="Lavrichenko K."/>
            <person name="Devanna P."/>
            <person name="Winkler S."/>
            <person name="Jermiin L.S."/>
            <person name="Skirmuntt E.C."/>
            <person name="Katzourakis A."/>
            <person name="Burkitt-Gray L."/>
            <person name="Ray D.A."/>
            <person name="Sullivan K.A.M."/>
            <person name="Roscito J.G."/>
            <person name="Kirilenko B.M."/>
            <person name="Davalos L.M."/>
            <person name="Corthals A.P."/>
            <person name="Power M.L."/>
            <person name="Jones G."/>
            <person name="Ransome R.D."/>
            <person name="Dechmann D.K.N."/>
            <person name="Locatelli A.G."/>
            <person name="Puechmaille S.J."/>
            <person name="Fedrigo O."/>
            <person name="Jarvis E.D."/>
            <person name="Hiller M."/>
            <person name="Vernes S.C."/>
            <person name="Myers E.W."/>
            <person name="Teeling E.C."/>
        </authorList>
    </citation>
    <scope>NUCLEOTIDE SEQUENCE [LARGE SCALE GENOMIC DNA]</scope>
    <source>
        <strain evidence="1">Bat1K_MPI-CBG_1</strain>
    </source>
</reference>
<sequence length="170" mass="18767">MLSAASCHGFCGRARPPGGRLIQLKRASRHGQAPSRRLALPGASCTLWYLCLRFHILHSRALPRGSSRGHVCSRAWQGRVWSSSSQPSGCCLPTPASRCSLSDELWELKKLGKDEGLQVPPLRIGFCWRPSMLMLCSKVRDQQVPLPTLGLVAQYQKGMRSVAKCLFLPT</sequence>
<protein>
    <submittedName>
        <fullName evidence="1">Uncharacterized protein</fullName>
    </submittedName>
</protein>
<dbReference type="AlphaFoldDB" id="A0A833ZLT2"/>
<dbReference type="EMBL" id="JABVXQ010000008">
    <property type="protein sequence ID" value="KAF6094847.1"/>
    <property type="molecule type" value="Genomic_DNA"/>
</dbReference>
<gene>
    <name evidence="1" type="ORF">HJG60_011927</name>
</gene>
<dbReference type="Proteomes" id="UP000664940">
    <property type="component" value="Unassembled WGS sequence"/>
</dbReference>
<organism evidence="1 2">
    <name type="scientific">Phyllostomus discolor</name>
    <name type="common">pale spear-nosed bat</name>
    <dbReference type="NCBI Taxonomy" id="89673"/>
    <lineage>
        <taxon>Eukaryota</taxon>
        <taxon>Metazoa</taxon>
        <taxon>Chordata</taxon>
        <taxon>Craniata</taxon>
        <taxon>Vertebrata</taxon>
        <taxon>Euteleostomi</taxon>
        <taxon>Mammalia</taxon>
        <taxon>Eutheria</taxon>
        <taxon>Laurasiatheria</taxon>
        <taxon>Chiroptera</taxon>
        <taxon>Yangochiroptera</taxon>
        <taxon>Phyllostomidae</taxon>
        <taxon>Phyllostominae</taxon>
        <taxon>Phyllostomus</taxon>
    </lineage>
</organism>
<comment type="caution">
    <text evidence="1">The sequence shown here is derived from an EMBL/GenBank/DDBJ whole genome shotgun (WGS) entry which is preliminary data.</text>
</comment>